<sequence length="389" mass="42256">MDTHTVVLSLEGLAIAPLGPYGCSWNQTPTLDTLAASGAVFDRCIVPTDDPLAVLDALWRQLPGGHRFSVVSDDRRAVELAGGHDCSEVLWVDVPETSEPADDVVDTALAQVLASGMESLQRSQAESDPPALVWLHSDFLVRRWDAPRRLLPFDRWADEQEDNGPPEEHEALTAADEADAPTDRIANFYEVVEPPRLRWESNHDPDVTLAWMHTYAAQVLLLDHLLSVVLDAVADTPTRLIVIGTSGFALGENQHFGCCGPLHSPRIQVPVIGCGPRIPIARCGQPCTPVAALNTLLGVPQAAGSANERGDLLSPAAWATDCAGYQPSVRTVASDGAEGLTTPDWYYYRDAETPMRDGEQLFVKPDDRGDVNNVGSRLPEVLQQVRELL</sequence>
<organism evidence="2 3">
    <name type="scientific">Roseimaritima ulvae</name>
    <dbReference type="NCBI Taxonomy" id="980254"/>
    <lineage>
        <taxon>Bacteria</taxon>
        <taxon>Pseudomonadati</taxon>
        <taxon>Planctomycetota</taxon>
        <taxon>Planctomycetia</taxon>
        <taxon>Pirellulales</taxon>
        <taxon>Pirellulaceae</taxon>
        <taxon>Roseimaritima</taxon>
    </lineage>
</organism>
<dbReference type="RefSeq" id="WP_068137901.1">
    <property type="nucleotide sequence ID" value="NZ_CP042914.1"/>
</dbReference>
<dbReference type="AlphaFoldDB" id="A0A5B9QL93"/>
<dbReference type="SUPFAM" id="SSF53649">
    <property type="entry name" value="Alkaline phosphatase-like"/>
    <property type="match status" value="1"/>
</dbReference>
<dbReference type="EMBL" id="CP042914">
    <property type="protein sequence ID" value="QEG38552.1"/>
    <property type="molecule type" value="Genomic_DNA"/>
</dbReference>
<reference evidence="2 3" key="1">
    <citation type="submission" date="2019-08" db="EMBL/GenBank/DDBJ databases">
        <title>Deep-cultivation of Planctomycetes and their phenomic and genomic characterization uncovers novel biology.</title>
        <authorList>
            <person name="Wiegand S."/>
            <person name="Jogler M."/>
            <person name="Boedeker C."/>
            <person name="Pinto D."/>
            <person name="Vollmers J."/>
            <person name="Rivas-Marin E."/>
            <person name="Kohn T."/>
            <person name="Peeters S.H."/>
            <person name="Heuer A."/>
            <person name="Rast P."/>
            <person name="Oberbeckmann S."/>
            <person name="Bunk B."/>
            <person name="Jeske O."/>
            <person name="Meyerdierks A."/>
            <person name="Storesund J.E."/>
            <person name="Kallscheuer N."/>
            <person name="Luecker S."/>
            <person name="Lage O.M."/>
            <person name="Pohl T."/>
            <person name="Merkel B.J."/>
            <person name="Hornburger P."/>
            <person name="Mueller R.-W."/>
            <person name="Bruemmer F."/>
            <person name="Labrenz M."/>
            <person name="Spormann A.M."/>
            <person name="Op den Camp H."/>
            <person name="Overmann J."/>
            <person name="Amann R."/>
            <person name="Jetten M.S.M."/>
            <person name="Mascher T."/>
            <person name="Medema M.H."/>
            <person name="Devos D.P."/>
            <person name="Kaster A.-K."/>
            <person name="Ovreas L."/>
            <person name="Rohde M."/>
            <person name="Galperin M.Y."/>
            <person name="Jogler C."/>
        </authorList>
    </citation>
    <scope>NUCLEOTIDE SEQUENCE [LARGE SCALE GENOMIC DNA]</scope>
    <source>
        <strain evidence="2 3">UC8</strain>
    </source>
</reference>
<dbReference type="KEGG" id="rul:UC8_05090"/>
<dbReference type="OrthoDB" id="265007at2"/>
<name>A0A5B9QL93_9BACT</name>
<evidence type="ECO:0000256" key="1">
    <source>
        <dbReference type="SAM" id="MobiDB-lite"/>
    </source>
</evidence>
<evidence type="ECO:0008006" key="4">
    <source>
        <dbReference type="Google" id="ProtNLM"/>
    </source>
</evidence>
<gene>
    <name evidence="2" type="ORF">UC8_05090</name>
</gene>
<dbReference type="InterPro" id="IPR017850">
    <property type="entry name" value="Alkaline_phosphatase_core_sf"/>
</dbReference>
<keyword evidence="3" id="KW-1185">Reference proteome</keyword>
<evidence type="ECO:0000313" key="3">
    <source>
        <dbReference type="Proteomes" id="UP000325286"/>
    </source>
</evidence>
<feature type="region of interest" description="Disordered" evidence="1">
    <location>
        <begin position="156"/>
        <end position="177"/>
    </location>
</feature>
<accession>A0A5B9QL93</accession>
<evidence type="ECO:0000313" key="2">
    <source>
        <dbReference type="EMBL" id="QEG38552.1"/>
    </source>
</evidence>
<proteinExistence type="predicted"/>
<dbReference type="Proteomes" id="UP000325286">
    <property type="component" value="Chromosome"/>
</dbReference>
<dbReference type="Gene3D" id="3.40.720.10">
    <property type="entry name" value="Alkaline Phosphatase, subunit A"/>
    <property type="match status" value="1"/>
</dbReference>
<protein>
    <recommendedName>
        <fullName evidence="4">Sulfatase</fullName>
    </recommendedName>
</protein>